<dbReference type="SUPFAM" id="SSF54171">
    <property type="entry name" value="DNA-binding domain"/>
    <property type="match status" value="1"/>
</dbReference>
<sequence length="111" mass="12855">MDSYSLRHGIIRSCGCLRQEASAHRIRQNYNTKKFIGDPNGFKDKLGNPVQMVYVGKRNKSGVVGVSFDKNIQRWRARMVYKGEFKLNGVFENFTDAVTARKKAEQKYLKY</sequence>
<accession>A0AAW8YRF1</accession>
<dbReference type="GO" id="GO:0003677">
    <property type="term" value="F:DNA binding"/>
    <property type="evidence" value="ECO:0007669"/>
    <property type="project" value="InterPro"/>
</dbReference>
<comment type="caution">
    <text evidence="1">The sequence shown here is derived from an EMBL/GenBank/DDBJ whole genome shotgun (WGS) entry which is preliminary data.</text>
</comment>
<dbReference type="EMBL" id="JAWJAX010000012">
    <property type="protein sequence ID" value="MDV2912002.1"/>
    <property type="molecule type" value="Genomic_DNA"/>
</dbReference>
<dbReference type="AlphaFoldDB" id="A0AAW8YRF1"/>
<name>A0AAW8YRF1_PEDAC</name>
<dbReference type="Proteomes" id="UP001280415">
    <property type="component" value="Unassembled WGS sequence"/>
</dbReference>
<dbReference type="InterPro" id="IPR016177">
    <property type="entry name" value="DNA-bd_dom_sf"/>
</dbReference>
<reference evidence="1" key="1">
    <citation type="journal article" date="2023" name="PeerJ">
        <title>Selection and evaluation of lactic acid bacteria from chicken feces in Thailand as potential probiotics.</title>
        <authorList>
            <person name="Khurajog B."/>
            <person name="Disastra Y."/>
            <person name="Lawwyne L.D."/>
            <person name="Sirichokchatchawan W."/>
            <person name="Niyomtham W."/>
            <person name="Yindee J."/>
            <person name="Hampson D.J."/>
            <person name="Prapasarakul N."/>
        </authorList>
    </citation>
    <scope>NUCLEOTIDE SEQUENCE</scope>
    <source>
        <strain evidence="1">BF14</strain>
    </source>
</reference>
<gene>
    <name evidence="1" type="ORF">R0H03_09110</name>
</gene>
<evidence type="ECO:0000313" key="2">
    <source>
        <dbReference type="Proteomes" id="UP001280415"/>
    </source>
</evidence>
<organism evidence="1 2">
    <name type="scientific">Pediococcus acidilactici</name>
    <dbReference type="NCBI Taxonomy" id="1254"/>
    <lineage>
        <taxon>Bacteria</taxon>
        <taxon>Bacillati</taxon>
        <taxon>Bacillota</taxon>
        <taxon>Bacilli</taxon>
        <taxon>Lactobacillales</taxon>
        <taxon>Lactobacillaceae</taxon>
        <taxon>Pediococcus</taxon>
        <taxon>Pediococcus acidilactici group</taxon>
    </lineage>
</organism>
<evidence type="ECO:0000313" key="1">
    <source>
        <dbReference type="EMBL" id="MDV2912002.1"/>
    </source>
</evidence>
<proteinExistence type="predicted"/>
<reference evidence="1" key="2">
    <citation type="submission" date="2023-10" db="EMBL/GenBank/DDBJ databases">
        <authorList>
            <person name="Khurajog B."/>
        </authorList>
    </citation>
    <scope>NUCLEOTIDE SEQUENCE</scope>
    <source>
        <strain evidence="1">BF14</strain>
    </source>
</reference>
<protein>
    <submittedName>
        <fullName evidence="1">AP2 domain-containing protein</fullName>
    </submittedName>
</protein>
<dbReference type="RefSeq" id="WP_087116471.1">
    <property type="nucleotide sequence ID" value="NZ_CAKMBA010000011.1"/>
</dbReference>